<dbReference type="EMBL" id="QUAK01000216">
    <property type="protein sequence ID" value="RFU83199.1"/>
    <property type="molecule type" value="Genomic_DNA"/>
</dbReference>
<evidence type="ECO:0000313" key="3">
    <source>
        <dbReference type="Proteomes" id="UP000263094"/>
    </source>
</evidence>
<accession>A0A372LXC7</accession>
<evidence type="ECO:0000313" key="2">
    <source>
        <dbReference type="EMBL" id="RFU83199.1"/>
    </source>
</evidence>
<feature type="region of interest" description="Disordered" evidence="1">
    <location>
        <begin position="1"/>
        <end position="67"/>
    </location>
</feature>
<evidence type="ECO:0000256" key="1">
    <source>
        <dbReference type="SAM" id="MobiDB-lite"/>
    </source>
</evidence>
<organism evidence="2 3">
    <name type="scientific">Streptomyces triticagri</name>
    <dbReference type="NCBI Taxonomy" id="2293568"/>
    <lineage>
        <taxon>Bacteria</taxon>
        <taxon>Bacillati</taxon>
        <taxon>Actinomycetota</taxon>
        <taxon>Actinomycetes</taxon>
        <taxon>Kitasatosporales</taxon>
        <taxon>Streptomycetaceae</taxon>
        <taxon>Streptomyces</taxon>
    </lineage>
</organism>
<keyword evidence="3" id="KW-1185">Reference proteome</keyword>
<comment type="caution">
    <text evidence="2">The sequence shown here is derived from an EMBL/GenBank/DDBJ whole genome shotgun (WGS) entry which is preliminary data.</text>
</comment>
<sequence length="67" mass="6970">MTVTSAGTHDAALRRGNSVANRRTAPAQWKHERSPATVPADGERSTAARISGAQCSRQGGAGRQAPE</sequence>
<reference evidence="2 3" key="1">
    <citation type="submission" date="2018-08" db="EMBL/GenBank/DDBJ databases">
        <title>Isolation, diversity and antifungal activity of Actinobacteria from wheat.</title>
        <authorList>
            <person name="Han C."/>
        </authorList>
    </citation>
    <scope>NUCLEOTIDE SEQUENCE [LARGE SCALE GENOMIC DNA]</scope>
    <source>
        <strain evidence="2 3">NEAU-YY421</strain>
    </source>
</reference>
<gene>
    <name evidence="2" type="ORF">DY218_29005</name>
</gene>
<dbReference type="AlphaFoldDB" id="A0A372LXC7"/>
<dbReference type="Proteomes" id="UP000263094">
    <property type="component" value="Unassembled WGS sequence"/>
</dbReference>
<protein>
    <submittedName>
        <fullName evidence="2">Uncharacterized protein</fullName>
    </submittedName>
</protein>
<name>A0A372LXC7_9ACTN</name>
<proteinExistence type="predicted"/>